<dbReference type="InterPro" id="IPR016187">
    <property type="entry name" value="CTDL_fold"/>
</dbReference>
<reference evidence="2 3" key="1">
    <citation type="submission" date="2017-04" db="EMBL/GenBank/DDBJ databases">
        <authorList>
            <person name="Afonso C.L."/>
            <person name="Miller P.J."/>
            <person name="Scott M.A."/>
            <person name="Spackman E."/>
            <person name="Goraichik I."/>
            <person name="Dimitrov K.M."/>
            <person name="Suarez D.L."/>
            <person name="Swayne D.E."/>
        </authorList>
    </citation>
    <scope>NUCLEOTIDE SEQUENCE [LARGE SCALE GENOMIC DNA]</scope>
    <source>
        <strain evidence="2 3">DSM 26133</strain>
    </source>
</reference>
<name>A0A1W2G6X2_REIFA</name>
<feature type="domain" description="Sulfatase-modifying factor enzyme-like" evidence="1">
    <location>
        <begin position="98"/>
        <end position="315"/>
    </location>
</feature>
<evidence type="ECO:0000313" key="2">
    <source>
        <dbReference type="EMBL" id="SMD32351.1"/>
    </source>
</evidence>
<evidence type="ECO:0000313" key="3">
    <source>
        <dbReference type="Proteomes" id="UP000192472"/>
    </source>
</evidence>
<proteinExistence type="predicted"/>
<dbReference type="InterPro" id="IPR042095">
    <property type="entry name" value="SUMF_sf"/>
</dbReference>
<dbReference type="RefSeq" id="WP_176214664.1">
    <property type="nucleotide sequence ID" value="NZ_FWYF01000001.1"/>
</dbReference>
<dbReference type="InterPro" id="IPR005532">
    <property type="entry name" value="SUMF_dom"/>
</dbReference>
<dbReference type="STRING" id="692418.SAMN04488029_0696"/>
<accession>A0A1W2G6X2</accession>
<dbReference type="SUPFAM" id="SSF56436">
    <property type="entry name" value="C-type lectin-like"/>
    <property type="match status" value="1"/>
</dbReference>
<protein>
    <submittedName>
        <fullName evidence="2">Sulfatase-modifying factor enzyme 1</fullName>
    </submittedName>
</protein>
<keyword evidence="3" id="KW-1185">Reference proteome</keyword>
<dbReference type="Proteomes" id="UP000192472">
    <property type="component" value="Unassembled WGS sequence"/>
</dbReference>
<gene>
    <name evidence="2" type="ORF">SAMN04488029_0696</name>
</gene>
<dbReference type="Gene3D" id="3.90.1580.10">
    <property type="entry name" value="paralog of FGE (formylglycine-generating enzyme)"/>
    <property type="match status" value="1"/>
</dbReference>
<organism evidence="2 3">
    <name type="scientific">Reichenbachiella faecimaris</name>
    <dbReference type="NCBI Taxonomy" id="692418"/>
    <lineage>
        <taxon>Bacteria</taxon>
        <taxon>Pseudomonadati</taxon>
        <taxon>Bacteroidota</taxon>
        <taxon>Cytophagia</taxon>
        <taxon>Cytophagales</taxon>
        <taxon>Reichenbachiellaceae</taxon>
        <taxon>Reichenbachiella</taxon>
    </lineage>
</organism>
<dbReference type="Pfam" id="PF03781">
    <property type="entry name" value="FGE-sulfatase"/>
    <property type="match status" value="1"/>
</dbReference>
<dbReference type="EMBL" id="FWYF01000001">
    <property type="protein sequence ID" value="SMD32351.1"/>
    <property type="molecule type" value="Genomic_DNA"/>
</dbReference>
<sequence length="342" mass="40008">MKSFIYSAVLVSACLYLSREASFAQNKKHPEANSPGPVSEVTDREIYTYNRVYEIDHLFLGEANEYSEQSIFYDGYFDAWKQKENKSNALYYQLYIVPPHSIPLFKKTYIDATEVANIHYQEFLHFVERDSGQDIHDSYLPVLDEKYMKNYYNNPEFYFFPVIGINPKGAKTYCDWRAQNLNEGLQVFLENESPYKKYKYVGRLPTEHEWKRAAGHSTKEIEDRTYEISKKGLEFLKNDVVDNGFADKKILESETVYGYNVNLDHGTDFAINKEIPFYIYGFEPRTSGTYNMYGNVKEIVNEGYAIGGSYKSKNTHVELHEHTETFDYQTDIGFRCITKIVR</sequence>
<dbReference type="AlphaFoldDB" id="A0A1W2G6X2"/>
<evidence type="ECO:0000259" key="1">
    <source>
        <dbReference type="Pfam" id="PF03781"/>
    </source>
</evidence>